<accession>A0A316YTW0</accession>
<evidence type="ECO:0000313" key="7">
    <source>
        <dbReference type="Proteomes" id="UP000245768"/>
    </source>
</evidence>
<dbReference type="STRING" id="215250.A0A316YTW0"/>
<comment type="similarity">
    <text evidence="1">Belongs to the acetyltransferase family. GNAT subfamily.</text>
</comment>
<feature type="region of interest" description="Disordered" evidence="4">
    <location>
        <begin position="1"/>
        <end position="23"/>
    </location>
</feature>
<dbReference type="InterPro" id="IPR039135">
    <property type="entry name" value="NAT9-like"/>
</dbReference>
<dbReference type="FunCoup" id="A0A316YTW0">
    <property type="interactions" value="207"/>
</dbReference>
<dbReference type="EMBL" id="KZ819635">
    <property type="protein sequence ID" value="PWN92098.1"/>
    <property type="molecule type" value="Genomic_DNA"/>
</dbReference>
<evidence type="ECO:0000313" key="6">
    <source>
        <dbReference type="EMBL" id="PWN92098.1"/>
    </source>
</evidence>
<dbReference type="SUPFAM" id="SSF55729">
    <property type="entry name" value="Acyl-CoA N-acyltransferases (Nat)"/>
    <property type="match status" value="1"/>
</dbReference>
<dbReference type="InParanoid" id="A0A316YTW0"/>
<gene>
    <name evidence="6" type="ORF">FA10DRAFT_265901</name>
</gene>
<evidence type="ECO:0000256" key="3">
    <source>
        <dbReference type="ARBA" id="ARBA00023315"/>
    </source>
</evidence>
<protein>
    <recommendedName>
        <fullName evidence="5">N-acetyltransferase domain-containing protein</fullName>
    </recommendedName>
</protein>
<dbReference type="Gene3D" id="3.40.630.30">
    <property type="match status" value="1"/>
</dbReference>
<organism evidence="6 7">
    <name type="scientific">Acaromyces ingoldii</name>
    <dbReference type="NCBI Taxonomy" id="215250"/>
    <lineage>
        <taxon>Eukaryota</taxon>
        <taxon>Fungi</taxon>
        <taxon>Dikarya</taxon>
        <taxon>Basidiomycota</taxon>
        <taxon>Ustilaginomycotina</taxon>
        <taxon>Exobasidiomycetes</taxon>
        <taxon>Exobasidiales</taxon>
        <taxon>Cryptobasidiaceae</taxon>
        <taxon>Acaromyces</taxon>
    </lineage>
</organism>
<dbReference type="PANTHER" id="PTHR13256:SF16">
    <property type="entry name" value="ALPHA_BETA-TUBULIN-N-ACETYLTRANSFERASE 9"/>
    <property type="match status" value="1"/>
</dbReference>
<dbReference type="OrthoDB" id="5043642at2759"/>
<dbReference type="InterPro" id="IPR016181">
    <property type="entry name" value="Acyl_CoA_acyltransferase"/>
</dbReference>
<dbReference type="GeneID" id="37043176"/>
<evidence type="ECO:0000256" key="1">
    <source>
        <dbReference type="ARBA" id="ARBA00009342"/>
    </source>
</evidence>
<evidence type="ECO:0000256" key="2">
    <source>
        <dbReference type="ARBA" id="ARBA00022679"/>
    </source>
</evidence>
<keyword evidence="3" id="KW-0012">Acyltransferase</keyword>
<keyword evidence="7" id="KW-1185">Reference proteome</keyword>
<proteinExistence type="inferred from homology"/>
<sequence length="216" mass="23913">MTDPEIRQQTASEPLSLEEEHDMQRSWHLDDDKLTFIVLSRDESVYVPDTEADADEVSQFLAKCKMAGDVNLFLSPSQDEDEDEETAGAGKPSAVAKSPAMDAELEVMIAEPSERRKGLAREALSLLIHYASTSPTPVPSVSSSPSAPSRALPLQPRNFLVKIGLDNAPSLALFKSLGMQEVKVSEIWREVEMRWADGDGLPLPAQKKVQVLRWKR</sequence>
<evidence type="ECO:0000259" key="5">
    <source>
        <dbReference type="Pfam" id="PF13302"/>
    </source>
</evidence>
<feature type="domain" description="N-acetyltransferase" evidence="5">
    <location>
        <begin position="25"/>
        <end position="180"/>
    </location>
</feature>
<dbReference type="InterPro" id="IPR000182">
    <property type="entry name" value="GNAT_dom"/>
</dbReference>
<evidence type="ECO:0000256" key="4">
    <source>
        <dbReference type="SAM" id="MobiDB-lite"/>
    </source>
</evidence>
<name>A0A316YTW0_9BASI</name>
<dbReference type="Pfam" id="PF13302">
    <property type="entry name" value="Acetyltransf_3"/>
    <property type="match status" value="1"/>
</dbReference>
<feature type="region of interest" description="Disordered" evidence="4">
    <location>
        <begin position="75"/>
        <end position="100"/>
    </location>
</feature>
<dbReference type="Proteomes" id="UP000245768">
    <property type="component" value="Unassembled WGS sequence"/>
</dbReference>
<dbReference type="RefSeq" id="XP_025379296.1">
    <property type="nucleotide sequence ID" value="XM_025521260.1"/>
</dbReference>
<dbReference type="GO" id="GO:0008080">
    <property type="term" value="F:N-acetyltransferase activity"/>
    <property type="evidence" value="ECO:0007669"/>
    <property type="project" value="InterPro"/>
</dbReference>
<dbReference type="PANTHER" id="PTHR13256">
    <property type="entry name" value="N-ACETYLTRANSFERASE 9"/>
    <property type="match status" value="1"/>
</dbReference>
<keyword evidence="2" id="KW-0808">Transferase</keyword>
<reference evidence="6 7" key="1">
    <citation type="journal article" date="2018" name="Mol. Biol. Evol.">
        <title>Broad Genomic Sampling Reveals a Smut Pathogenic Ancestry of the Fungal Clade Ustilaginomycotina.</title>
        <authorList>
            <person name="Kijpornyongpan T."/>
            <person name="Mondo S.J."/>
            <person name="Barry K."/>
            <person name="Sandor L."/>
            <person name="Lee J."/>
            <person name="Lipzen A."/>
            <person name="Pangilinan J."/>
            <person name="LaButti K."/>
            <person name="Hainaut M."/>
            <person name="Henrissat B."/>
            <person name="Grigoriev I.V."/>
            <person name="Spatafora J.W."/>
            <person name="Aime M.C."/>
        </authorList>
    </citation>
    <scope>NUCLEOTIDE SEQUENCE [LARGE SCALE GENOMIC DNA]</scope>
    <source>
        <strain evidence="6 7">MCA 4198</strain>
    </source>
</reference>
<dbReference type="AlphaFoldDB" id="A0A316YTW0"/>